<protein>
    <submittedName>
        <fullName evidence="2">Uncharacterized protein</fullName>
    </submittedName>
</protein>
<gene>
    <name evidence="2" type="ORF">PVAP13_5NG213581</name>
</gene>
<organism evidence="2 3">
    <name type="scientific">Panicum virgatum</name>
    <name type="common">Blackwell switchgrass</name>
    <dbReference type="NCBI Taxonomy" id="38727"/>
    <lineage>
        <taxon>Eukaryota</taxon>
        <taxon>Viridiplantae</taxon>
        <taxon>Streptophyta</taxon>
        <taxon>Embryophyta</taxon>
        <taxon>Tracheophyta</taxon>
        <taxon>Spermatophyta</taxon>
        <taxon>Magnoliopsida</taxon>
        <taxon>Liliopsida</taxon>
        <taxon>Poales</taxon>
        <taxon>Poaceae</taxon>
        <taxon>PACMAD clade</taxon>
        <taxon>Panicoideae</taxon>
        <taxon>Panicodae</taxon>
        <taxon>Paniceae</taxon>
        <taxon>Panicinae</taxon>
        <taxon>Panicum</taxon>
        <taxon>Panicum sect. Hiantes</taxon>
    </lineage>
</organism>
<evidence type="ECO:0000313" key="3">
    <source>
        <dbReference type="Proteomes" id="UP000823388"/>
    </source>
</evidence>
<accession>A0A8T0RSI2</accession>
<reference evidence="2 3" key="1">
    <citation type="submission" date="2020-05" db="EMBL/GenBank/DDBJ databases">
        <title>WGS assembly of Panicum virgatum.</title>
        <authorList>
            <person name="Lovell J.T."/>
            <person name="Jenkins J."/>
            <person name="Shu S."/>
            <person name="Juenger T.E."/>
            <person name="Schmutz J."/>
        </authorList>
    </citation>
    <scope>NUCLEOTIDE SEQUENCE [LARGE SCALE GENOMIC DNA]</scope>
    <source>
        <strain evidence="3">cv. AP13</strain>
    </source>
</reference>
<dbReference type="EMBL" id="CM029046">
    <property type="protein sequence ID" value="KAG2588310.1"/>
    <property type="molecule type" value="Genomic_DNA"/>
</dbReference>
<proteinExistence type="predicted"/>
<feature type="region of interest" description="Disordered" evidence="1">
    <location>
        <begin position="22"/>
        <end position="42"/>
    </location>
</feature>
<dbReference type="Proteomes" id="UP000823388">
    <property type="component" value="Chromosome 5N"/>
</dbReference>
<evidence type="ECO:0000313" key="2">
    <source>
        <dbReference type="EMBL" id="KAG2588310.1"/>
    </source>
</evidence>
<evidence type="ECO:0000256" key="1">
    <source>
        <dbReference type="SAM" id="MobiDB-lite"/>
    </source>
</evidence>
<sequence length="94" mass="9917">MPASIRSLLALPPLASLTARASPRHLARTMPSSSAEQPPWPRSGVLRCSASPATHTLPLLMLAVTSTSCGTFEPRSLSSTNCFIFGRALVDALI</sequence>
<name>A0A8T0RSI2_PANVG</name>
<comment type="caution">
    <text evidence="2">The sequence shown here is derived from an EMBL/GenBank/DDBJ whole genome shotgun (WGS) entry which is preliminary data.</text>
</comment>
<keyword evidence="3" id="KW-1185">Reference proteome</keyword>
<dbReference type="AlphaFoldDB" id="A0A8T0RSI2"/>